<evidence type="ECO:0000313" key="3">
    <source>
        <dbReference type="Proteomes" id="UP000589036"/>
    </source>
</evidence>
<proteinExistence type="predicted"/>
<feature type="domain" description="VOC" evidence="1">
    <location>
        <begin position="6"/>
        <end position="120"/>
    </location>
</feature>
<name>A0A852U118_9ACTN</name>
<comment type="caution">
    <text evidence="2">The sequence shown here is derived from an EMBL/GenBank/DDBJ whole genome shotgun (WGS) entry which is preliminary data.</text>
</comment>
<evidence type="ECO:0000313" key="2">
    <source>
        <dbReference type="EMBL" id="NYE49811.1"/>
    </source>
</evidence>
<dbReference type="PROSITE" id="PS51819">
    <property type="entry name" value="VOC"/>
    <property type="match status" value="1"/>
</dbReference>
<dbReference type="PANTHER" id="PTHR35908:SF1">
    <property type="entry name" value="CONSERVED PROTEIN"/>
    <property type="match status" value="1"/>
</dbReference>
<gene>
    <name evidence="2" type="ORF">HDA32_004931</name>
</gene>
<dbReference type="RefSeq" id="WP_179645407.1">
    <property type="nucleotide sequence ID" value="NZ_BAAAYY010000035.1"/>
</dbReference>
<dbReference type="InterPro" id="IPR041581">
    <property type="entry name" value="Glyoxalase_6"/>
</dbReference>
<dbReference type="Gene3D" id="3.10.180.10">
    <property type="entry name" value="2,3-Dihydroxybiphenyl 1,2-Dioxygenase, domain 1"/>
    <property type="match status" value="1"/>
</dbReference>
<dbReference type="EMBL" id="JACCCC010000001">
    <property type="protein sequence ID" value="NYE49811.1"/>
    <property type="molecule type" value="Genomic_DNA"/>
</dbReference>
<dbReference type="SUPFAM" id="SSF54593">
    <property type="entry name" value="Glyoxalase/Bleomycin resistance protein/Dihydroxybiphenyl dioxygenase"/>
    <property type="match status" value="1"/>
</dbReference>
<evidence type="ECO:0000259" key="1">
    <source>
        <dbReference type="PROSITE" id="PS51819"/>
    </source>
</evidence>
<keyword evidence="2" id="KW-0456">Lyase</keyword>
<reference evidence="2 3" key="1">
    <citation type="submission" date="2020-07" db="EMBL/GenBank/DDBJ databases">
        <title>Sequencing the genomes of 1000 actinobacteria strains.</title>
        <authorList>
            <person name="Klenk H.-P."/>
        </authorList>
    </citation>
    <scope>NUCLEOTIDE SEQUENCE [LARGE SCALE GENOMIC DNA]</scope>
    <source>
        <strain evidence="2 3">CXB654</strain>
    </source>
</reference>
<dbReference type="PANTHER" id="PTHR35908">
    <property type="entry name" value="HYPOTHETICAL FUSION PROTEIN"/>
    <property type="match status" value="1"/>
</dbReference>
<dbReference type="AlphaFoldDB" id="A0A852U118"/>
<accession>A0A852U118</accession>
<dbReference type="InterPro" id="IPR037523">
    <property type="entry name" value="VOC_core"/>
</dbReference>
<dbReference type="Pfam" id="PF18029">
    <property type="entry name" value="Glyoxalase_6"/>
    <property type="match status" value="1"/>
</dbReference>
<dbReference type="InterPro" id="IPR029068">
    <property type="entry name" value="Glyas_Bleomycin-R_OHBP_Dase"/>
</dbReference>
<organism evidence="2 3">
    <name type="scientific">Spinactinospora alkalitolerans</name>
    <dbReference type="NCBI Taxonomy" id="687207"/>
    <lineage>
        <taxon>Bacteria</taxon>
        <taxon>Bacillati</taxon>
        <taxon>Actinomycetota</taxon>
        <taxon>Actinomycetes</taxon>
        <taxon>Streptosporangiales</taxon>
        <taxon>Nocardiopsidaceae</taxon>
        <taxon>Spinactinospora</taxon>
    </lineage>
</organism>
<dbReference type="GO" id="GO:0016829">
    <property type="term" value="F:lyase activity"/>
    <property type="evidence" value="ECO:0007669"/>
    <property type="project" value="UniProtKB-KW"/>
</dbReference>
<protein>
    <submittedName>
        <fullName evidence="2">Putative enzyme related to lactoylglutathione lyase</fullName>
    </submittedName>
</protein>
<dbReference type="Proteomes" id="UP000589036">
    <property type="component" value="Unassembled WGS sequence"/>
</dbReference>
<sequence>MTATATLAMLNLDCADPSALAGFYGAVLDWKVVHSEEEYAMVSGEGTSIGFGRIEGYRPPEWPDTSAAKRFHLDMHVDDLDAAEERCVALGATRPAFQPGGDRWRVLLDPAGHPFCVCIRPGE</sequence>
<keyword evidence="3" id="KW-1185">Reference proteome</keyword>